<comment type="caution">
    <text evidence="2">The sequence shown here is derived from an EMBL/GenBank/DDBJ whole genome shotgun (WGS) entry which is preliminary data.</text>
</comment>
<reference evidence="2 3" key="1">
    <citation type="submission" date="2019-05" db="EMBL/GenBank/DDBJ databases">
        <title>Verrucobacter flavum gen. nov., sp. nov. a new member of the family Verrucomicrobiaceae.</title>
        <authorList>
            <person name="Szuroczki S."/>
            <person name="Abbaszade G."/>
            <person name="Szabo A."/>
            <person name="Felfoldi T."/>
            <person name="Schumann P."/>
            <person name="Boka K."/>
            <person name="Keki Z."/>
            <person name="Toumi M."/>
            <person name="Toth E."/>
        </authorList>
    </citation>
    <scope>NUCLEOTIDE SEQUENCE [LARGE SCALE GENOMIC DNA]</scope>
    <source>
        <strain evidence="2 3">MG-N-17</strain>
    </source>
</reference>
<feature type="transmembrane region" description="Helical" evidence="1">
    <location>
        <begin position="74"/>
        <end position="95"/>
    </location>
</feature>
<dbReference type="AlphaFoldDB" id="A0A5R8KGT2"/>
<dbReference type="InterPro" id="IPR021215">
    <property type="entry name" value="DUF2752"/>
</dbReference>
<feature type="transmembrane region" description="Helical" evidence="1">
    <location>
        <begin position="12"/>
        <end position="35"/>
    </location>
</feature>
<keyword evidence="1" id="KW-0812">Transmembrane</keyword>
<keyword evidence="1" id="KW-0472">Membrane</keyword>
<protein>
    <submittedName>
        <fullName evidence="2">DUF2752 domain-containing protein</fullName>
    </submittedName>
</protein>
<sequence>MIRNLLRPWLAPLLAHVTLCRGLVITAAVLGLAHLCGLNLLPCPFSTVTGLPCAGCGITRATAALLRGDLPLAIHYHPFSPGFFILGLLLTLSAIAPAPWRSMLVQKIEIIERRTLLPTLFVIAFFVYGILRMTGTIPSPPITNPSPVIEWLKSRQQQPGLQGPNP</sequence>
<name>A0A5R8KGT2_9BACT</name>
<dbReference type="Pfam" id="PF10825">
    <property type="entry name" value="DUF2752"/>
    <property type="match status" value="1"/>
</dbReference>
<dbReference type="EMBL" id="VAUV01000005">
    <property type="protein sequence ID" value="TLD71502.1"/>
    <property type="molecule type" value="Genomic_DNA"/>
</dbReference>
<evidence type="ECO:0000313" key="2">
    <source>
        <dbReference type="EMBL" id="TLD71502.1"/>
    </source>
</evidence>
<gene>
    <name evidence="2" type="ORF">FEM03_08235</name>
</gene>
<dbReference type="Proteomes" id="UP000306196">
    <property type="component" value="Unassembled WGS sequence"/>
</dbReference>
<keyword evidence="1" id="KW-1133">Transmembrane helix</keyword>
<evidence type="ECO:0000256" key="1">
    <source>
        <dbReference type="SAM" id="Phobius"/>
    </source>
</evidence>
<organism evidence="2 3">
    <name type="scientific">Phragmitibacter flavus</name>
    <dbReference type="NCBI Taxonomy" id="2576071"/>
    <lineage>
        <taxon>Bacteria</taxon>
        <taxon>Pseudomonadati</taxon>
        <taxon>Verrucomicrobiota</taxon>
        <taxon>Verrucomicrobiia</taxon>
        <taxon>Verrucomicrobiales</taxon>
        <taxon>Verrucomicrobiaceae</taxon>
        <taxon>Phragmitibacter</taxon>
    </lineage>
</organism>
<proteinExistence type="predicted"/>
<keyword evidence="3" id="KW-1185">Reference proteome</keyword>
<evidence type="ECO:0000313" key="3">
    <source>
        <dbReference type="Proteomes" id="UP000306196"/>
    </source>
</evidence>
<accession>A0A5R8KGT2</accession>
<dbReference type="RefSeq" id="WP_138085715.1">
    <property type="nucleotide sequence ID" value="NZ_VAUV01000005.1"/>
</dbReference>
<feature type="transmembrane region" description="Helical" evidence="1">
    <location>
        <begin position="115"/>
        <end position="131"/>
    </location>
</feature>
<dbReference type="OrthoDB" id="9815897at2"/>